<gene>
    <name evidence="1" type="ORF">ABS765_17240</name>
</gene>
<accession>A0ABW8Y784</accession>
<sequence>MKNIQIPNPCSENWEIMSPQEKGRFCSVCSKCVIDFTQKQPEEINQIFIENKNTNICGRFYSHQLFDNKANKNDLIKDRFFTYIPSYFQNNKIILTVFSLLLFLLGCSKQNEESCTITTGVVVEDIETDTLKNKNFEMGEAVLNDNDSVAKIHKIDNDSLKRNLQNNFF</sequence>
<name>A0ABW8Y784_9FLAO</name>
<evidence type="ECO:0000313" key="2">
    <source>
        <dbReference type="Proteomes" id="UP001629058"/>
    </source>
</evidence>
<comment type="caution">
    <text evidence="1">The sequence shown here is derived from an EMBL/GenBank/DDBJ whole genome shotgun (WGS) entry which is preliminary data.</text>
</comment>
<evidence type="ECO:0008006" key="3">
    <source>
        <dbReference type="Google" id="ProtNLM"/>
    </source>
</evidence>
<proteinExistence type="predicted"/>
<dbReference type="RefSeq" id="WP_408092815.1">
    <property type="nucleotide sequence ID" value="NZ_JBELPY010000018.1"/>
</dbReference>
<evidence type="ECO:0000313" key="1">
    <source>
        <dbReference type="EMBL" id="MFL9835765.1"/>
    </source>
</evidence>
<dbReference type="EMBL" id="JBELPY010000018">
    <property type="protein sequence ID" value="MFL9835765.1"/>
    <property type="molecule type" value="Genomic_DNA"/>
</dbReference>
<dbReference type="Proteomes" id="UP001629058">
    <property type="component" value="Unassembled WGS sequence"/>
</dbReference>
<protein>
    <recommendedName>
        <fullName evidence="3">Lipoprotein</fullName>
    </recommendedName>
</protein>
<organism evidence="1 2">
    <name type="scientific">Chryseobacterium terrae</name>
    <dbReference type="NCBI Taxonomy" id="3163299"/>
    <lineage>
        <taxon>Bacteria</taxon>
        <taxon>Pseudomonadati</taxon>
        <taxon>Bacteroidota</taxon>
        <taxon>Flavobacteriia</taxon>
        <taxon>Flavobacteriales</taxon>
        <taxon>Weeksellaceae</taxon>
        <taxon>Chryseobacterium group</taxon>
        <taxon>Chryseobacterium</taxon>
    </lineage>
</organism>
<keyword evidence="2" id="KW-1185">Reference proteome</keyword>
<reference evidence="1 2" key="1">
    <citation type="submission" date="2024-06" db="EMBL/GenBank/DDBJ databases">
        <authorList>
            <person name="Kaempfer P."/>
            <person name="Viver T."/>
        </authorList>
    </citation>
    <scope>NUCLEOTIDE SEQUENCE [LARGE SCALE GENOMIC DNA]</scope>
    <source>
        <strain evidence="1 2">ST-37</strain>
    </source>
</reference>